<evidence type="ECO:0000259" key="8">
    <source>
        <dbReference type="Pfam" id="PF17042"/>
    </source>
</evidence>
<comment type="caution">
    <text evidence="9">The sequence shown here is derived from an EMBL/GenBank/DDBJ whole genome shotgun (WGS) entry which is preliminary data.</text>
</comment>
<keyword evidence="2" id="KW-0808">Transferase</keyword>
<keyword evidence="4 9" id="KW-0418">Kinase</keyword>
<dbReference type="Gene3D" id="3.40.50.10840">
    <property type="entry name" value="Putative sugar-binding, N-terminal domain"/>
    <property type="match status" value="1"/>
</dbReference>
<dbReference type="GO" id="GO:0016301">
    <property type="term" value="F:kinase activity"/>
    <property type="evidence" value="ECO:0007669"/>
    <property type="project" value="UniProtKB-KW"/>
</dbReference>
<gene>
    <name evidence="9" type="ORF">NDI54_14075</name>
</gene>
<dbReference type="Pfam" id="PF07005">
    <property type="entry name" value="SBD_N"/>
    <property type="match status" value="1"/>
</dbReference>
<keyword evidence="10" id="KW-1185">Reference proteome</keyword>
<accession>A0AAE4JIF2</accession>
<dbReference type="RefSeq" id="WP_310897087.1">
    <property type="nucleotide sequence ID" value="NZ_JAMQOM010000005.1"/>
</dbReference>
<dbReference type="AlphaFoldDB" id="A0AAE4JIF2"/>
<dbReference type="InterPro" id="IPR010737">
    <property type="entry name" value="4-carb_acid_sugar_kinase_N"/>
</dbReference>
<name>A0AAE4JIF2_9EURY</name>
<feature type="domain" description="Four-carbon acid sugar kinase nucleotide binding" evidence="8">
    <location>
        <begin position="253"/>
        <end position="416"/>
    </location>
</feature>
<proteinExistence type="inferred from homology"/>
<feature type="domain" description="Four-carbon acid sugar kinase N-terminal" evidence="7">
    <location>
        <begin position="9"/>
        <end position="230"/>
    </location>
</feature>
<keyword evidence="5" id="KW-0067">ATP-binding</keyword>
<dbReference type="InterPro" id="IPR042213">
    <property type="entry name" value="NBD_C_sf"/>
</dbReference>
<organism evidence="9 10">
    <name type="scientific">Haloarcula terrestris</name>
    <dbReference type="NCBI Taxonomy" id="2950533"/>
    <lineage>
        <taxon>Archaea</taxon>
        <taxon>Methanobacteriati</taxon>
        <taxon>Methanobacteriota</taxon>
        <taxon>Stenosarchaea group</taxon>
        <taxon>Halobacteria</taxon>
        <taxon>Halobacteriales</taxon>
        <taxon>Haloarculaceae</taxon>
        <taxon>Haloarcula</taxon>
    </lineage>
</organism>
<evidence type="ECO:0000256" key="2">
    <source>
        <dbReference type="ARBA" id="ARBA00022679"/>
    </source>
</evidence>
<dbReference type="EMBL" id="JAMQOM010000005">
    <property type="protein sequence ID" value="MDS0222470.1"/>
    <property type="molecule type" value="Genomic_DNA"/>
</dbReference>
<evidence type="ECO:0000256" key="1">
    <source>
        <dbReference type="ARBA" id="ARBA00005715"/>
    </source>
</evidence>
<sequence length="429" mass="43453">MTGATHSVCIVADDLTGTMDTSHGFAARGYGTAVVAVPPGQPGRLDRRPNSPILGVNTDTRYDDAAAAADVVAEVVRTVPAETVYKKVDSTLRGNVGIETDAALTASEADLALVAPAFPAAGRTTRDGIHYVDGMPLDETEYADDQKGPTSSKLTDIFESDDRAVEQISIDVVESGRDQVTAALTAAVQRHDRPPVVVCDAQTVENLATIADAGADHETLYVGSGGLAEHVAVKGAADGTSRSPAAVGPGSPLAVVGSVSATTLAQLEQVPTAAVIELKPVDLLTEPASEEGASRAADRLASGQPAVLTAATDRETVERTVREGEARGLGLDEISKRIASGLAATAAAVIDLQSPSGLFYTGGDVAVAGLRSLDATTVTLTGDAVTAGIPVGRLADGMASGTPIVTKAGGFGSEGAIVNCLGYLSGNNE</sequence>
<dbReference type="Pfam" id="PF17042">
    <property type="entry name" value="NBD_C"/>
    <property type="match status" value="1"/>
</dbReference>
<dbReference type="InterPro" id="IPR031475">
    <property type="entry name" value="NBD_C"/>
</dbReference>
<comment type="similarity">
    <text evidence="1">Belongs to the four-carbon acid sugar kinase family.</text>
</comment>
<keyword evidence="3" id="KW-0547">Nucleotide-binding</keyword>
<reference evidence="9 10" key="1">
    <citation type="submission" date="2022-06" db="EMBL/GenBank/DDBJ databases">
        <title>Haloarcula sp. a new haloarchaeum isolate from saline soil.</title>
        <authorList>
            <person name="Strakova D."/>
            <person name="Galisteo C."/>
            <person name="Sanchez-Porro C."/>
            <person name="Ventosa A."/>
        </authorList>
    </citation>
    <scope>NUCLEOTIDE SEQUENCE [LARGE SCALE GENOMIC DNA]</scope>
    <source>
        <strain evidence="9 10">S1AR25-5A</strain>
    </source>
</reference>
<keyword evidence="6" id="KW-0119">Carbohydrate metabolism</keyword>
<dbReference type="Gene3D" id="3.40.980.20">
    <property type="entry name" value="Four-carbon acid sugar kinase, nucleotide binding domain"/>
    <property type="match status" value="1"/>
</dbReference>
<evidence type="ECO:0000313" key="9">
    <source>
        <dbReference type="EMBL" id="MDS0222470.1"/>
    </source>
</evidence>
<dbReference type="InterPro" id="IPR037051">
    <property type="entry name" value="4-carb_acid_sugar_kinase_N_sf"/>
</dbReference>
<evidence type="ECO:0000256" key="5">
    <source>
        <dbReference type="ARBA" id="ARBA00022840"/>
    </source>
</evidence>
<protein>
    <submittedName>
        <fullName evidence="9">Four-carbon acid sugar kinase family protein</fullName>
    </submittedName>
</protein>
<evidence type="ECO:0000256" key="4">
    <source>
        <dbReference type="ARBA" id="ARBA00022777"/>
    </source>
</evidence>
<evidence type="ECO:0000256" key="3">
    <source>
        <dbReference type="ARBA" id="ARBA00022741"/>
    </source>
</evidence>
<dbReference type="Proteomes" id="UP001253439">
    <property type="component" value="Unassembled WGS sequence"/>
</dbReference>
<dbReference type="GO" id="GO:0005524">
    <property type="term" value="F:ATP binding"/>
    <property type="evidence" value="ECO:0007669"/>
    <property type="project" value="UniProtKB-KW"/>
</dbReference>
<evidence type="ECO:0000259" key="7">
    <source>
        <dbReference type="Pfam" id="PF07005"/>
    </source>
</evidence>
<evidence type="ECO:0000313" key="10">
    <source>
        <dbReference type="Proteomes" id="UP001253439"/>
    </source>
</evidence>
<dbReference type="SUPFAM" id="SSF142764">
    <property type="entry name" value="YgbK-like"/>
    <property type="match status" value="1"/>
</dbReference>
<evidence type="ECO:0000256" key="6">
    <source>
        <dbReference type="ARBA" id="ARBA00023277"/>
    </source>
</evidence>